<sequence>MSYDNVLRAIPIYHFLGLGLNKASFKKLEAPCRAFLWGFNAENKAKTALVSWESVTKMKRNGGLSVRPFQHVSTVLKMRYVGCLLNGK</sequence>
<reference evidence="1 2" key="1">
    <citation type="submission" date="2024-09" db="EMBL/GenBank/DDBJ databases">
        <title>Chromosome-scale assembly of Riccia fluitans.</title>
        <authorList>
            <person name="Paukszto L."/>
            <person name="Sawicki J."/>
            <person name="Karawczyk K."/>
            <person name="Piernik-Szablinska J."/>
            <person name="Szczecinska M."/>
            <person name="Mazdziarz M."/>
        </authorList>
    </citation>
    <scope>NUCLEOTIDE SEQUENCE [LARGE SCALE GENOMIC DNA]</scope>
    <source>
        <strain evidence="1">Rf_01</strain>
        <tissue evidence="1">Aerial parts of the thallus</tissue>
    </source>
</reference>
<dbReference type="EMBL" id="JBHFFA010000004">
    <property type="protein sequence ID" value="KAL2629787.1"/>
    <property type="molecule type" value="Genomic_DNA"/>
</dbReference>
<accession>A0ABD1YJC0</accession>
<organism evidence="1 2">
    <name type="scientific">Riccia fluitans</name>
    <dbReference type="NCBI Taxonomy" id="41844"/>
    <lineage>
        <taxon>Eukaryota</taxon>
        <taxon>Viridiplantae</taxon>
        <taxon>Streptophyta</taxon>
        <taxon>Embryophyta</taxon>
        <taxon>Marchantiophyta</taxon>
        <taxon>Marchantiopsida</taxon>
        <taxon>Marchantiidae</taxon>
        <taxon>Marchantiales</taxon>
        <taxon>Ricciaceae</taxon>
        <taxon>Riccia</taxon>
    </lineage>
</organism>
<evidence type="ECO:0000313" key="2">
    <source>
        <dbReference type="Proteomes" id="UP001605036"/>
    </source>
</evidence>
<evidence type="ECO:0000313" key="1">
    <source>
        <dbReference type="EMBL" id="KAL2629787.1"/>
    </source>
</evidence>
<keyword evidence="2" id="KW-1185">Reference proteome</keyword>
<proteinExistence type="predicted"/>
<name>A0ABD1YJC0_9MARC</name>
<comment type="caution">
    <text evidence="1">The sequence shown here is derived from an EMBL/GenBank/DDBJ whole genome shotgun (WGS) entry which is preliminary data.</text>
</comment>
<dbReference type="Proteomes" id="UP001605036">
    <property type="component" value="Unassembled WGS sequence"/>
</dbReference>
<protein>
    <submittedName>
        <fullName evidence="1">Uncharacterized protein</fullName>
    </submittedName>
</protein>
<dbReference type="AlphaFoldDB" id="A0ABD1YJC0"/>
<gene>
    <name evidence="1" type="ORF">R1flu_014473</name>
</gene>